<accession>A0A7W6X874</accession>
<evidence type="ECO:0000313" key="5">
    <source>
        <dbReference type="Proteomes" id="UP000524535"/>
    </source>
</evidence>
<dbReference type="Proteomes" id="UP000524535">
    <property type="component" value="Unassembled WGS sequence"/>
</dbReference>
<gene>
    <name evidence="2" type="ORF">GGE31_000658</name>
    <name evidence="1" type="ORF">GGE33_001127</name>
    <name evidence="3" type="ORF">GGE35_000656</name>
</gene>
<evidence type="ECO:0000313" key="1">
    <source>
        <dbReference type="EMBL" id="MBB4347419.1"/>
    </source>
</evidence>
<evidence type="ECO:0000313" key="4">
    <source>
        <dbReference type="Proteomes" id="UP000520770"/>
    </source>
</evidence>
<dbReference type="EMBL" id="JACIGY010000001">
    <property type="protein sequence ID" value="MBB4410187.1"/>
    <property type="molecule type" value="Genomic_DNA"/>
</dbReference>
<keyword evidence="5" id="KW-1185">Reference proteome</keyword>
<sequence length="65" mass="7159">MALIGFKNTHNQEVYINPAQILYVMPFEEGVTIVTFAAVNGAGQPHTIYIRGSVEQVRQRLGAKA</sequence>
<dbReference type="Proteomes" id="UP000520770">
    <property type="component" value="Unassembled WGS sequence"/>
</dbReference>
<dbReference type="EMBL" id="JACIHM010000001">
    <property type="protein sequence ID" value="MBB4444874.1"/>
    <property type="molecule type" value="Genomic_DNA"/>
</dbReference>
<evidence type="ECO:0000313" key="6">
    <source>
        <dbReference type="Proteomes" id="UP000576087"/>
    </source>
</evidence>
<dbReference type="AlphaFoldDB" id="A0A7W6X874"/>
<evidence type="ECO:0000313" key="3">
    <source>
        <dbReference type="EMBL" id="MBB4444874.1"/>
    </source>
</evidence>
<organism evidence="2 5">
    <name type="scientific">Aliirhizobium cellulosilyticum</name>
    <dbReference type="NCBI Taxonomy" id="393664"/>
    <lineage>
        <taxon>Bacteria</taxon>
        <taxon>Pseudomonadati</taxon>
        <taxon>Pseudomonadota</taxon>
        <taxon>Alphaproteobacteria</taxon>
        <taxon>Hyphomicrobiales</taxon>
        <taxon>Rhizobiaceae</taxon>
        <taxon>Aliirhizobium</taxon>
    </lineage>
</organism>
<dbReference type="RefSeq" id="WP_148148054.1">
    <property type="nucleotide sequence ID" value="NZ_JACIGW010000001.1"/>
</dbReference>
<dbReference type="Proteomes" id="UP000576087">
    <property type="component" value="Unassembled WGS sequence"/>
</dbReference>
<name>A0A7W6X874_9HYPH</name>
<protein>
    <submittedName>
        <fullName evidence="2">Uncharacterized protein</fullName>
    </submittedName>
</protein>
<comment type="caution">
    <text evidence="2">The sequence shown here is derived from an EMBL/GenBank/DDBJ whole genome shotgun (WGS) entry which is preliminary data.</text>
</comment>
<proteinExistence type="predicted"/>
<reference evidence="4 5" key="1">
    <citation type="submission" date="2020-08" db="EMBL/GenBank/DDBJ databases">
        <title>Genomic Encyclopedia of Type Strains, Phase IV (KMG-V): Genome sequencing to study the core and pangenomes of soil and plant-associated prokaryotes.</title>
        <authorList>
            <person name="Whitman W."/>
        </authorList>
    </citation>
    <scope>NUCLEOTIDE SEQUENCE [LARGE SCALE GENOMIC DNA]</scope>
    <source>
        <strain evidence="2 5">SEMIA 444</strain>
        <strain evidence="1 4">SEMIA 448</strain>
        <strain evidence="3 6">SEMIA 452</strain>
    </source>
</reference>
<evidence type="ECO:0000313" key="2">
    <source>
        <dbReference type="EMBL" id="MBB4410187.1"/>
    </source>
</evidence>
<dbReference type="EMBL" id="JACIGW010000001">
    <property type="protein sequence ID" value="MBB4347419.1"/>
    <property type="molecule type" value="Genomic_DNA"/>
</dbReference>